<gene>
    <name evidence="2" type="ORF">H9649_07635</name>
</gene>
<organism evidence="2 3">
    <name type="scientific">Sporosarcina quadrami</name>
    <dbReference type="NCBI Taxonomy" id="2762234"/>
    <lineage>
        <taxon>Bacteria</taxon>
        <taxon>Bacillati</taxon>
        <taxon>Bacillota</taxon>
        <taxon>Bacilli</taxon>
        <taxon>Bacillales</taxon>
        <taxon>Caryophanaceae</taxon>
        <taxon>Sporosarcina</taxon>
    </lineage>
</organism>
<comment type="caution">
    <text evidence="2">The sequence shown here is derived from an EMBL/GenBank/DDBJ whole genome shotgun (WGS) entry which is preliminary data.</text>
</comment>
<feature type="domain" description="DUF6906" evidence="1">
    <location>
        <begin position="6"/>
        <end position="51"/>
    </location>
</feature>
<accession>A0ABR8U8S5</accession>
<name>A0ABR8U8S5_9BACL</name>
<evidence type="ECO:0000313" key="3">
    <source>
        <dbReference type="Proteomes" id="UP000626786"/>
    </source>
</evidence>
<keyword evidence="3" id="KW-1185">Reference proteome</keyword>
<evidence type="ECO:0000313" key="2">
    <source>
        <dbReference type="EMBL" id="MBD7984446.1"/>
    </source>
</evidence>
<protein>
    <recommendedName>
        <fullName evidence="1">DUF6906 domain-containing protein</fullName>
    </recommendedName>
</protein>
<dbReference type="Pfam" id="PF21847">
    <property type="entry name" value="DUF6906"/>
    <property type="match status" value="1"/>
</dbReference>
<dbReference type="RefSeq" id="WP_191694133.1">
    <property type="nucleotide sequence ID" value="NZ_JACSQN010000005.1"/>
</dbReference>
<dbReference type="InterPro" id="IPR054201">
    <property type="entry name" value="DUF6906"/>
</dbReference>
<sequence>MTKRIGRKPTRAERQHLDKLGLQSSDWLVVSKGEYVWQVVHRFVGQVKEIRSENWI</sequence>
<proteinExistence type="predicted"/>
<reference evidence="2 3" key="1">
    <citation type="submission" date="2020-08" db="EMBL/GenBank/DDBJ databases">
        <title>A Genomic Blueprint of the Chicken Gut Microbiome.</title>
        <authorList>
            <person name="Gilroy R."/>
            <person name="Ravi A."/>
            <person name="Getino M."/>
            <person name="Pursley I."/>
            <person name="Horton D.L."/>
            <person name="Alikhan N.-F."/>
            <person name="Baker D."/>
            <person name="Gharbi K."/>
            <person name="Hall N."/>
            <person name="Watson M."/>
            <person name="Adriaenssens E.M."/>
            <person name="Foster-Nyarko E."/>
            <person name="Jarju S."/>
            <person name="Secka A."/>
            <person name="Antonio M."/>
            <person name="Oren A."/>
            <person name="Chaudhuri R."/>
            <person name="La Ragione R.M."/>
            <person name="Hildebrand F."/>
            <person name="Pallen M.J."/>
        </authorList>
    </citation>
    <scope>NUCLEOTIDE SEQUENCE [LARGE SCALE GENOMIC DNA]</scope>
    <source>
        <strain evidence="2 3">Sa2YVA2</strain>
    </source>
</reference>
<dbReference type="Proteomes" id="UP000626786">
    <property type="component" value="Unassembled WGS sequence"/>
</dbReference>
<dbReference type="EMBL" id="JACSQN010000005">
    <property type="protein sequence ID" value="MBD7984446.1"/>
    <property type="molecule type" value="Genomic_DNA"/>
</dbReference>
<evidence type="ECO:0000259" key="1">
    <source>
        <dbReference type="Pfam" id="PF21847"/>
    </source>
</evidence>